<proteinExistence type="predicted"/>
<gene>
    <name evidence="1" type="ORF">FH779_06480</name>
</gene>
<dbReference type="KEGG" id="efal:FH779_06480"/>
<dbReference type="RefSeq" id="WP_180906444.1">
    <property type="nucleotide sequence ID" value="NZ_CP040908.1"/>
</dbReference>
<reference evidence="1 2" key="1">
    <citation type="submission" date="2019-06" db="EMBL/GenBank/DDBJ databases">
        <title>Emergence of pandrug resistant Empedobacter falsenii in China.</title>
        <authorList>
            <person name="Dong N."/>
            <person name="Chen S."/>
            <person name="Zhang R."/>
        </authorList>
    </citation>
    <scope>NUCLEOTIDE SEQUENCE [LARGE SCALE GENOMIC DNA]</scope>
    <source>
        <strain evidence="1 2">1681-1</strain>
    </source>
</reference>
<dbReference type="AlphaFoldDB" id="A0A7H9DRV4"/>
<dbReference type="GeneID" id="78401095"/>
<keyword evidence="2" id="KW-1185">Reference proteome</keyword>
<sequence>MKKIILMSIFSSIISFISCKSNEDKYAKENSIIYFETKEFEEFEKKSPIKLEEAWNIQKKYMKKNNQIPENWLFFVINDYYVFNSSINPKEAIFFKWGLSKFENWRC</sequence>
<evidence type="ECO:0000313" key="2">
    <source>
        <dbReference type="Proteomes" id="UP000510643"/>
    </source>
</evidence>
<name>A0A7H9DRV4_9FLAO</name>
<dbReference type="PROSITE" id="PS51257">
    <property type="entry name" value="PROKAR_LIPOPROTEIN"/>
    <property type="match status" value="1"/>
</dbReference>
<organism evidence="1 2">
    <name type="scientific">Empedobacter falsenii</name>
    <dbReference type="NCBI Taxonomy" id="343874"/>
    <lineage>
        <taxon>Bacteria</taxon>
        <taxon>Pseudomonadati</taxon>
        <taxon>Bacteroidota</taxon>
        <taxon>Flavobacteriia</taxon>
        <taxon>Flavobacteriales</taxon>
        <taxon>Weeksellaceae</taxon>
        <taxon>Empedobacter</taxon>
    </lineage>
</organism>
<accession>A0A7H9DRV4</accession>
<dbReference type="Proteomes" id="UP000510643">
    <property type="component" value="Chromosome"/>
</dbReference>
<evidence type="ECO:0000313" key="1">
    <source>
        <dbReference type="EMBL" id="QLL57745.1"/>
    </source>
</evidence>
<dbReference type="EMBL" id="CP040908">
    <property type="protein sequence ID" value="QLL57745.1"/>
    <property type="molecule type" value="Genomic_DNA"/>
</dbReference>
<protein>
    <recommendedName>
        <fullName evidence="3">Lipoprotein</fullName>
    </recommendedName>
</protein>
<evidence type="ECO:0008006" key="3">
    <source>
        <dbReference type="Google" id="ProtNLM"/>
    </source>
</evidence>